<organism evidence="2 3">
    <name type="scientific">Pedobacter albus</name>
    <dbReference type="NCBI Taxonomy" id="3113905"/>
    <lineage>
        <taxon>Bacteria</taxon>
        <taxon>Pseudomonadati</taxon>
        <taxon>Bacteroidota</taxon>
        <taxon>Sphingobacteriia</taxon>
        <taxon>Sphingobacteriales</taxon>
        <taxon>Sphingobacteriaceae</taxon>
        <taxon>Pedobacter</taxon>
    </lineage>
</organism>
<keyword evidence="3" id="KW-1185">Reference proteome</keyword>
<dbReference type="Proteomes" id="UP001336835">
    <property type="component" value="Unassembled WGS sequence"/>
</dbReference>
<evidence type="ECO:0000256" key="1">
    <source>
        <dbReference type="SAM" id="SignalP"/>
    </source>
</evidence>
<sequence>MKLIKKILLLHSFLLMSYAGFAQKQNFDAVFFTMPKGWQQQQGEGGLQLSVMDNKTGFYAIAVMTKANVSGASANENFSNDWLRLVKGSIQVNDEPSLQQPSKQNGWTVISGSANYTDGANKGTATLLTATGGGQAVSVVLMTNTKAYEKELLALLNSLELAKAPQTSTAAATPVAKGGTGKTAIVGLWCDNTLETTGSYVNGFPQYTAGYMRKEYAFYPDGTYLFRNKQWQTLMKDILFVYETGTYSVSGNQLTLTPKQGKGGWWAKGQSTKVWGNPVKTADYKLEKATYVFEIKYFSGSKDYCLILKMGGPTEREGNSISHQYEVSYKLMEGNKSIIDNPPGFKTGFENKQLPQ</sequence>
<evidence type="ECO:0000313" key="3">
    <source>
        <dbReference type="Proteomes" id="UP001336835"/>
    </source>
</evidence>
<name>A0ABU7I6Z4_9SPHI</name>
<feature type="chain" id="PRO_5045492244" evidence="1">
    <location>
        <begin position="25"/>
        <end position="356"/>
    </location>
</feature>
<reference evidence="2 3" key="1">
    <citation type="submission" date="2024-01" db="EMBL/GenBank/DDBJ databases">
        <title>Pedobacter sp. nov., isolated from fresh soil.</title>
        <authorList>
            <person name="Le N.T.T."/>
        </authorList>
    </citation>
    <scope>NUCLEOTIDE SEQUENCE [LARGE SCALE GENOMIC DNA]</scope>
    <source>
        <strain evidence="2 3">KR3-3</strain>
    </source>
</reference>
<comment type="caution">
    <text evidence="2">The sequence shown here is derived from an EMBL/GenBank/DDBJ whole genome shotgun (WGS) entry which is preliminary data.</text>
</comment>
<feature type="signal peptide" evidence="1">
    <location>
        <begin position="1"/>
        <end position="24"/>
    </location>
</feature>
<gene>
    <name evidence="2" type="ORF">VRU48_08995</name>
</gene>
<protein>
    <submittedName>
        <fullName evidence="2">Uncharacterized protein</fullName>
    </submittedName>
</protein>
<dbReference type="EMBL" id="JAZDQT010000001">
    <property type="protein sequence ID" value="MEE1945243.1"/>
    <property type="molecule type" value="Genomic_DNA"/>
</dbReference>
<accession>A0ABU7I6Z4</accession>
<dbReference type="RefSeq" id="WP_330107590.1">
    <property type="nucleotide sequence ID" value="NZ_JAZDQT010000001.1"/>
</dbReference>
<keyword evidence="1" id="KW-0732">Signal</keyword>
<proteinExistence type="predicted"/>
<evidence type="ECO:0000313" key="2">
    <source>
        <dbReference type="EMBL" id="MEE1945243.1"/>
    </source>
</evidence>